<evidence type="ECO:0000259" key="1">
    <source>
        <dbReference type="Pfam" id="PF07179"/>
    </source>
</evidence>
<dbReference type="EMBL" id="FQYL01000004">
    <property type="protein sequence ID" value="SHI69703.1"/>
    <property type="molecule type" value="Genomic_DNA"/>
</dbReference>
<comment type="caution">
    <text evidence="2">The sequence shown here is derived from an EMBL/GenBank/DDBJ whole genome shotgun (WGS) entry which is preliminary data.</text>
</comment>
<name>A0ABY1I6J5_9ACTO</name>
<dbReference type="Pfam" id="PF07179">
    <property type="entry name" value="SseB"/>
    <property type="match status" value="1"/>
</dbReference>
<dbReference type="InterPro" id="IPR009839">
    <property type="entry name" value="SseB_N"/>
</dbReference>
<proteinExistence type="predicted"/>
<organism evidence="2 3">
    <name type="scientific">Actinomyces denticolens</name>
    <dbReference type="NCBI Taxonomy" id="52767"/>
    <lineage>
        <taxon>Bacteria</taxon>
        <taxon>Bacillati</taxon>
        <taxon>Actinomycetota</taxon>
        <taxon>Actinomycetes</taxon>
        <taxon>Actinomycetales</taxon>
        <taxon>Actinomycetaceae</taxon>
        <taxon>Actinomyces</taxon>
    </lineage>
</organism>
<evidence type="ECO:0000313" key="2">
    <source>
        <dbReference type="EMBL" id="SHI69703.1"/>
    </source>
</evidence>
<feature type="domain" description="SseB protein N-terminal" evidence="1">
    <location>
        <begin position="58"/>
        <end position="173"/>
    </location>
</feature>
<gene>
    <name evidence="2" type="ORF">SAMN05216246_10427</name>
</gene>
<sequence>MTDMNAEGPVPVDPQLASALAARAKVELLLASPTPFADDDGSPIPEVTAAIEATDLPRHEYMRGIVAALTATRVIVPVAAHSLAGPAAAESRAHAVHTNDASRDAATLAVDLPDGHIALPVFTSASAMSAWRDDVRPVPVDPHRAAAVAYDHTDQLWVLDPGTLDLRLPRPAVVALAGGEEWIPSWASDAIQAEVRAQLETVDGVTGVAFAPGETSELRVFVRVDAGRGMPAVAAALDGCQRIMVNPAWGELIDTIELCPIPA</sequence>
<keyword evidence="3" id="KW-1185">Reference proteome</keyword>
<dbReference type="RefSeq" id="WP_370427852.1">
    <property type="nucleotide sequence ID" value="NZ_FQYL01000004.1"/>
</dbReference>
<evidence type="ECO:0000313" key="3">
    <source>
        <dbReference type="Proteomes" id="UP000184390"/>
    </source>
</evidence>
<dbReference type="Proteomes" id="UP000184390">
    <property type="component" value="Unassembled WGS sequence"/>
</dbReference>
<accession>A0ABY1I6J5</accession>
<reference evidence="2 3" key="1">
    <citation type="submission" date="2016-11" db="EMBL/GenBank/DDBJ databases">
        <authorList>
            <person name="Varghese N."/>
            <person name="Submissions S."/>
        </authorList>
    </citation>
    <scope>NUCLEOTIDE SEQUENCE [LARGE SCALE GENOMIC DNA]</scope>
    <source>
        <strain evidence="2 3">PA</strain>
    </source>
</reference>
<protein>
    <submittedName>
        <fullName evidence="2">SseB protein N-terminal domain-containing protein</fullName>
    </submittedName>
</protein>